<feature type="transmembrane region" description="Helical" evidence="13">
    <location>
        <begin position="293"/>
        <end position="313"/>
    </location>
</feature>
<keyword evidence="6 13" id="KW-1133">Transmembrane helix</keyword>
<feature type="region of interest" description="Disordered" evidence="12">
    <location>
        <begin position="574"/>
        <end position="609"/>
    </location>
</feature>
<dbReference type="OrthoDB" id="3944567at2759"/>
<dbReference type="EMBL" id="NRDI02000013">
    <property type="protein sequence ID" value="KAI1511719.1"/>
    <property type="molecule type" value="Genomic_DNA"/>
</dbReference>
<evidence type="ECO:0000256" key="5">
    <source>
        <dbReference type="ARBA" id="ARBA00022927"/>
    </source>
</evidence>
<comment type="similarity">
    <text evidence="2">Belongs to the syntaxin family.</text>
</comment>
<evidence type="ECO:0000256" key="7">
    <source>
        <dbReference type="ARBA" id="ARBA00023034"/>
    </source>
</evidence>
<feature type="region of interest" description="Disordered" evidence="12">
    <location>
        <begin position="387"/>
        <end position="473"/>
    </location>
</feature>
<sequence length="753" mass="82705">MMSGQNDEDPFLQVQADVLSALNTARPLFKSYLRIRSSASSANSPELREARSELEQTLQDLSQDLEDLVESVKAVEHDPYRFGLEIDEVERRRRLVKEVGHEIENMREELQQTVEHAKNKGKSAANGDMLPDPDSFEEEDTYAAFEQERQMELMHEQDEALDGVFRTVGNLRQQADDMGRELEEQGELLNDVDTVADRVGGKLQTGLKKVGWVIKQNEVLLNILTWSALVSLVASVVQTASDLTDTTSIAPLILTSISALATFVYVLVHTIFSFKQKTWELQRQITSAVDRTFYFAIRIAASLCALWLLTSGWNMILVARRPVCLQKAPGLQSFEYGTTCQLSRISIAFAAIALTASCALFGMLAVVSRPFEAHLFKHGYQLPTDSDSIPSLSRTNTTSPPMSVSVEKYERGRGRRRPTSIESANSSDSSSANASTIHLSNSPPPMSSHSRTSSSLSRPPHLSGPARNPIFGQPSIQAQYAPSTWRAIHPAASTMPISRSYPHLPSASMSHRSLHSHSSISLTRPTRLSYATPPGTSSSSGSSRPDSRDEVSPGEGDVEARATASEIAFALVNGTEIPGTLRPKEQTGHSRTVSAPNTTAGAPQPYHSGRMAKGWKPQLQEISPSKDRAGAAKHLQLARSTSTGFLDRFSPDSSPDASPNNDIRMPYQPFGNDPNIQNSIQEPPRVRQLKSARKHSRISSAPTPAEAAQVMVMRMPEDLQTHHTRSKSADAGLMMRLPFEAIKNKPLPRIAIL</sequence>
<dbReference type="SUPFAM" id="SSF47661">
    <property type="entry name" value="t-snare proteins"/>
    <property type="match status" value="1"/>
</dbReference>
<evidence type="ECO:0000256" key="6">
    <source>
        <dbReference type="ARBA" id="ARBA00022989"/>
    </source>
</evidence>
<dbReference type="GO" id="GO:0048193">
    <property type="term" value="P:Golgi vesicle transport"/>
    <property type="evidence" value="ECO:0007669"/>
    <property type="project" value="InterPro"/>
</dbReference>
<feature type="compositionally biased region" description="Polar residues" evidence="12">
    <location>
        <begin position="387"/>
        <end position="402"/>
    </location>
</feature>
<feature type="compositionally biased region" description="Low complexity" evidence="12">
    <location>
        <begin position="447"/>
        <end position="465"/>
    </location>
</feature>
<dbReference type="AlphaFoldDB" id="A0A2W1G4U3"/>
<keyword evidence="3" id="KW-0813">Transport</keyword>
<feature type="region of interest" description="Disordered" evidence="12">
    <location>
        <begin position="503"/>
        <end position="559"/>
    </location>
</feature>
<dbReference type="GO" id="GO:0015031">
    <property type="term" value="P:protein transport"/>
    <property type="evidence" value="ECO:0007669"/>
    <property type="project" value="UniProtKB-KW"/>
</dbReference>
<dbReference type="Proteomes" id="UP000249757">
    <property type="component" value="Unassembled WGS sequence"/>
</dbReference>
<evidence type="ECO:0000259" key="14">
    <source>
        <dbReference type="PROSITE" id="PS50192"/>
    </source>
</evidence>
<gene>
    <name evidence="15" type="ORF">Ptr86124_009363</name>
</gene>
<dbReference type="Gene3D" id="1.20.58.90">
    <property type="match status" value="1"/>
</dbReference>
<dbReference type="PROSITE" id="PS50192">
    <property type="entry name" value="T_SNARE"/>
    <property type="match status" value="1"/>
</dbReference>
<comment type="caution">
    <text evidence="15">The sequence shown here is derived from an EMBL/GenBank/DDBJ whole genome shotgun (WGS) entry which is preliminary data.</text>
</comment>
<dbReference type="Pfam" id="PF09177">
    <property type="entry name" value="STX6_10_61_N"/>
    <property type="match status" value="1"/>
</dbReference>
<dbReference type="PANTHER" id="PTHR12791">
    <property type="entry name" value="GOLGI SNARE BET1-RELATED"/>
    <property type="match status" value="1"/>
</dbReference>
<organism evidence="15 16">
    <name type="scientific">Pyrenophora tritici-repentis</name>
    <dbReference type="NCBI Taxonomy" id="45151"/>
    <lineage>
        <taxon>Eukaryota</taxon>
        <taxon>Fungi</taxon>
        <taxon>Dikarya</taxon>
        <taxon>Ascomycota</taxon>
        <taxon>Pezizomycotina</taxon>
        <taxon>Dothideomycetes</taxon>
        <taxon>Pleosporomycetidae</taxon>
        <taxon>Pleosporales</taxon>
        <taxon>Pleosporineae</taxon>
        <taxon>Pleosporaceae</taxon>
        <taxon>Pyrenophora</taxon>
    </lineage>
</organism>
<feature type="compositionally biased region" description="Low complexity" evidence="12">
    <location>
        <begin position="506"/>
        <end position="521"/>
    </location>
</feature>
<evidence type="ECO:0000256" key="1">
    <source>
        <dbReference type="ARBA" id="ARBA00004409"/>
    </source>
</evidence>
<feature type="transmembrane region" description="Helical" evidence="13">
    <location>
        <begin position="345"/>
        <end position="367"/>
    </location>
</feature>
<dbReference type="FunFam" id="1.20.5.110:FF:000006">
    <property type="entry name" value="Syntaxin 6"/>
    <property type="match status" value="1"/>
</dbReference>
<evidence type="ECO:0000313" key="16">
    <source>
        <dbReference type="Proteomes" id="UP000249757"/>
    </source>
</evidence>
<keyword evidence="4 13" id="KW-0812">Transmembrane</keyword>
<evidence type="ECO:0000256" key="13">
    <source>
        <dbReference type="SAM" id="Phobius"/>
    </source>
</evidence>
<accession>A0A2W1G4U3</accession>
<dbReference type="Gene3D" id="1.20.5.110">
    <property type="match status" value="1"/>
</dbReference>
<evidence type="ECO:0000256" key="12">
    <source>
        <dbReference type="SAM" id="MobiDB-lite"/>
    </source>
</evidence>
<feature type="transmembrane region" description="Helical" evidence="13">
    <location>
        <begin position="219"/>
        <end position="237"/>
    </location>
</feature>
<dbReference type="InterPro" id="IPR000727">
    <property type="entry name" value="T_SNARE_dom"/>
</dbReference>
<reference evidence="16" key="1">
    <citation type="journal article" date="2022" name="Microb. Genom.">
        <title>A global pangenome for the wheat fungal pathogen Pyrenophora tritici-repentis and prediction of effector protein structural homology.</title>
        <authorList>
            <person name="Moolhuijzen P.M."/>
            <person name="See P.T."/>
            <person name="Shi G."/>
            <person name="Powell H.R."/>
            <person name="Cockram J."/>
            <person name="Jorgensen L.N."/>
            <person name="Benslimane H."/>
            <person name="Strelkov S.E."/>
            <person name="Turner J."/>
            <person name="Liu Z."/>
            <person name="Moffat C.S."/>
        </authorList>
    </citation>
    <scope>NUCLEOTIDE SEQUENCE [LARGE SCALE GENOMIC DNA]</scope>
</reference>
<evidence type="ECO:0000256" key="9">
    <source>
        <dbReference type="ARBA" id="ARBA00023136"/>
    </source>
</evidence>
<dbReference type="SUPFAM" id="SSF58038">
    <property type="entry name" value="SNARE fusion complex"/>
    <property type="match status" value="1"/>
</dbReference>
<dbReference type="InterPro" id="IPR048036">
    <property type="entry name" value="Tlg1p-like_N"/>
</dbReference>
<proteinExistence type="inferred from homology"/>
<feature type="compositionally biased region" description="Low complexity" evidence="12">
    <location>
        <begin position="423"/>
        <end position="435"/>
    </location>
</feature>
<feature type="coiled-coil region" evidence="11">
    <location>
        <begin position="44"/>
        <end position="120"/>
    </location>
</feature>
<evidence type="ECO:0000313" key="15">
    <source>
        <dbReference type="EMBL" id="KAI1511719.1"/>
    </source>
</evidence>
<evidence type="ECO:0000256" key="3">
    <source>
        <dbReference type="ARBA" id="ARBA00022448"/>
    </source>
</evidence>
<dbReference type="GO" id="GO:0000139">
    <property type="term" value="C:Golgi membrane"/>
    <property type="evidence" value="ECO:0007669"/>
    <property type="project" value="UniProtKB-SubCell"/>
</dbReference>
<feature type="domain" description="T-SNARE coiled-coil homology" evidence="14">
    <location>
        <begin position="151"/>
        <end position="213"/>
    </location>
</feature>
<dbReference type="FunFam" id="1.20.58.90:FF:000012">
    <property type="entry name" value="SNARE domain protein"/>
    <property type="match status" value="1"/>
</dbReference>
<feature type="compositionally biased region" description="Polar residues" evidence="12">
    <location>
        <begin position="589"/>
        <end position="601"/>
    </location>
</feature>
<evidence type="ECO:0000256" key="8">
    <source>
        <dbReference type="ARBA" id="ARBA00023054"/>
    </source>
</evidence>
<comment type="subcellular location">
    <subcellularLocation>
        <location evidence="1">Golgi apparatus membrane</location>
        <topology evidence="1">Single-pass type IV membrane protein</topology>
    </subcellularLocation>
</comment>
<evidence type="ECO:0000256" key="11">
    <source>
        <dbReference type="SAM" id="Coils"/>
    </source>
</evidence>
<name>A0A2W1G4U3_9PLEO</name>
<feature type="transmembrane region" description="Helical" evidence="13">
    <location>
        <begin position="249"/>
        <end position="272"/>
    </location>
</feature>
<dbReference type="CDD" id="cd15851">
    <property type="entry name" value="SNARE_Syntaxin6"/>
    <property type="match status" value="1"/>
</dbReference>
<evidence type="ECO:0000256" key="2">
    <source>
        <dbReference type="ARBA" id="ARBA00009063"/>
    </source>
</evidence>
<keyword evidence="8 11" id="KW-0175">Coiled coil</keyword>
<dbReference type="CDD" id="cd21444">
    <property type="entry name" value="SNARE_NTD_Tlg1p-like"/>
    <property type="match status" value="1"/>
</dbReference>
<protein>
    <recommendedName>
        <fullName evidence="10">t-SNARE affecting a late Golgi compartment protein 1</fullName>
    </recommendedName>
</protein>
<dbReference type="InterPro" id="IPR010989">
    <property type="entry name" value="SNARE"/>
</dbReference>
<feature type="compositionally biased region" description="Low complexity" evidence="12">
    <location>
        <begin position="532"/>
        <end position="544"/>
    </location>
</feature>
<keyword evidence="16" id="KW-1185">Reference proteome</keyword>
<evidence type="ECO:0000256" key="10">
    <source>
        <dbReference type="ARBA" id="ARBA00073343"/>
    </source>
</evidence>
<keyword evidence="7" id="KW-0333">Golgi apparatus</keyword>
<keyword evidence="5" id="KW-0653">Protein transport</keyword>
<evidence type="ECO:0000256" key="4">
    <source>
        <dbReference type="ARBA" id="ARBA00022692"/>
    </source>
</evidence>
<keyword evidence="9 13" id="KW-0472">Membrane</keyword>
<dbReference type="SMART" id="SM00397">
    <property type="entry name" value="t_SNARE"/>
    <property type="match status" value="1"/>
</dbReference>
<dbReference type="InterPro" id="IPR015260">
    <property type="entry name" value="Syntaxin-6/10/61_N"/>
</dbReference>